<accession>A0A934J5V4</accession>
<protein>
    <submittedName>
        <fullName evidence="2">FAD-binding oxidoreductase</fullName>
    </submittedName>
</protein>
<dbReference type="PANTHER" id="PTHR13847">
    <property type="entry name" value="SARCOSINE DEHYDROGENASE-RELATED"/>
    <property type="match status" value="1"/>
</dbReference>
<dbReference type="InterPro" id="IPR036188">
    <property type="entry name" value="FAD/NAD-bd_sf"/>
</dbReference>
<dbReference type="Proteomes" id="UP000640274">
    <property type="component" value="Unassembled WGS sequence"/>
</dbReference>
<gene>
    <name evidence="2" type="ORF">JFN88_08490</name>
</gene>
<proteinExistence type="predicted"/>
<feature type="domain" description="FAD dependent oxidoreductase" evidence="1">
    <location>
        <begin position="31"/>
        <end position="382"/>
    </location>
</feature>
<evidence type="ECO:0000259" key="1">
    <source>
        <dbReference type="Pfam" id="PF01266"/>
    </source>
</evidence>
<reference evidence="2" key="1">
    <citation type="submission" date="2020-12" db="EMBL/GenBank/DDBJ databases">
        <authorList>
            <person name="Huq M.A."/>
        </authorList>
    </citation>
    <scope>NUCLEOTIDE SEQUENCE</scope>
    <source>
        <strain evidence="2">MAHUQ-46</strain>
    </source>
</reference>
<dbReference type="AlphaFoldDB" id="A0A934J5V4"/>
<dbReference type="PANTHER" id="PTHR13847:SF201">
    <property type="entry name" value="PUTATIBE OXIDOREDUCTASE"/>
    <property type="match status" value="1"/>
</dbReference>
<dbReference type="Gene3D" id="3.30.9.10">
    <property type="entry name" value="D-Amino Acid Oxidase, subunit A, domain 2"/>
    <property type="match status" value="1"/>
</dbReference>
<dbReference type="RefSeq" id="WP_199018887.1">
    <property type="nucleotide sequence ID" value="NZ_JAELUP010000024.1"/>
</dbReference>
<dbReference type="Pfam" id="PF01266">
    <property type="entry name" value="DAO"/>
    <property type="match status" value="1"/>
</dbReference>
<name>A0A934J5V4_9BACL</name>
<organism evidence="2 3">
    <name type="scientific">Paenibacillus roseus</name>
    <dbReference type="NCBI Taxonomy" id="2798579"/>
    <lineage>
        <taxon>Bacteria</taxon>
        <taxon>Bacillati</taxon>
        <taxon>Bacillota</taxon>
        <taxon>Bacilli</taxon>
        <taxon>Bacillales</taxon>
        <taxon>Paenibacillaceae</taxon>
        <taxon>Paenibacillus</taxon>
    </lineage>
</organism>
<comment type="caution">
    <text evidence="2">The sequence shown here is derived from an EMBL/GenBank/DDBJ whole genome shotgun (WGS) entry which is preliminary data.</text>
</comment>
<keyword evidence="3" id="KW-1185">Reference proteome</keyword>
<dbReference type="GO" id="GO:0005737">
    <property type="term" value="C:cytoplasm"/>
    <property type="evidence" value="ECO:0007669"/>
    <property type="project" value="TreeGrafter"/>
</dbReference>
<dbReference type="Gene3D" id="3.50.50.60">
    <property type="entry name" value="FAD/NAD(P)-binding domain"/>
    <property type="match status" value="1"/>
</dbReference>
<evidence type="ECO:0000313" key="2">
    <source>
        <dbReference type="EMBL" id="MBJ6361341.1"/>
    </source>
</evidence>
<dbReference type="SUPFAM" id="SSF51905">
    <property type="entry name" value="FAD/NAD(P)-binding domain"/>
    <property type="match status" value="1"/>
</dbReference>
<dbReference type="EMBL" id="JAELUP010000024">
    <property type="protein sequence ID" value="MBJ6361341.1"/>
    <property type="molecule type" value="Genomic_DNA"/>
</dbReference>
<dbReference type="InterPro" id="IPR006076">
    <property type="entry name" value="FAD-dep_OxRdtase"/>
</dbReference>
<evidence type="ECO:0000313" key="3">
    <source>
        <dbReference type="Proteomes" id="UP000640274"/>
    </source>
</evidence>
<sequence length="409" mass="45716">MDLHAGSLYWPTTGTKSQHFPPLKQNTRKQVAIIGGGMSGAIIGYMLSKQGISACLIERGRIAGGSTSANTGLLQYANDIMLHELISQIGEHQAVRFYKACRSAVNQLYQISSELPGNTAFYRRSSLLYADTEQHLPKLQKEFRTLRLYGFDTDYLSADDLGSRFPFRKAGAILTRGDAEVNPYLFVHGLIEQAARLGLEVYEHTEAVTHKSRGGLHRLETAEGAIIDADHIVYAIGYEPEELRGRLIHAQLDRSFAAVTAPQRNLSAWPGNCLIWNTADPYFYLRTTPDGRVVIGGLDERNRIPVKSEPLRNKRIHKLHHQLQQLFPMLDAPLEYSWSATFGVSRDNLPFIGPDPEWPGVFYCLGYGGNGTVYSMIAANLLLFVIRSEHHPVADIVKLDRPFLLQPQS</sequence>